<keyword evidence="4" id="KW-0547">Nucleotide-binding</keyword>
<organism evidence="4 5">
    <name type="scientific">Micractinium conductrix</name>
    <dbReference type="NCBI Taxonomy" id="554055"/>
    <lineage>
        <taxon>Eukaryota</taxon>
        <taxon>Viridiplantae</taxon>
        <taxon>Chlorophyta</taxon>
        <taxon>core chlorophytes</taxon>
        <taxon>Trebouxiophyceae</taxon>
        <taxon>Chlorellales</taxon>
        <taxon>Chlorellaceae</taxon>
        <taxon>Chlorella clade</taxon>
        <taxon>Micractinium</taxon>
    </lineage>
</organism>
<feature type="region of interest" description="Disordered" evidence="2">
    <location>
        <begin position="531"/>
        <end position="569"/>
    </location>
</feature>
<evidence type="ECO:0000259" key="3">
    <source>
        <dbReference type="PROSITE" id="PS50110"/>
    </source>
</evidence>
<dbReference type="SUPFAM" id="SSF52172">
    <property type="entry name" value="CheY-like"/>
    <property type="match status" value="1"/>
</dbReference>
<accession>A0A2P6V6X4</accession>
<gene>
    <name evidence="4" type="ORF">C2E20_6734</name>
</gene>
<dbReference type="Pfam" id="PF04720">
    <property type="entry name" value="PDDEXK_6"/>
    <property type="match status" value="1"/>
</dbReference>
<protein>
    <submittedName>
        <fullName evidence="4">DNA helicase II ATP-dependent DNA helicase</fullName>
    </submittedName>
</protein>
<dbReference type="PROSITE" id="PS50110">
    <property type="entry name" value="RESPONSE_REGULATORY"/>
    <property type="match status" value="1"/>
</dbReference>
<feature type="domain" description="Response regulatory" evidence="3">
    <location>
        <begin position="405"/>
        <end position="524"/>
    </location>
</feature>
<dbReference type="STRING" id="554055.A0A2P6V6X4"/>
<evidence type="ECO:0000313" key="5">
    <source>
        <dbReference type="Proteomes" id="UP000239649"/>
    </source>
</evidence>
<feature type="region of interest" description="Disordered" evidence="2">
    <location>
        <begin position="117"/>
        <end position="138"/>
    </location>
</feature>
<dbReference type="GO" id="GO:0004386">
    <property type="term" value="F:helicase activity"/>
    <property type="evidence" value="ECO:0007669"/>
    <property type="project" value="UniProtKB-KW"/>
</dbReference>
<reference evidence="4 5" key="1">
    <citation type="journal article" date="2018" name="Plant J.">
        <title>Genome sequences of Chlorella sorokiniana UTEX 1602 and Micractinium conductrix SAG 241.80: implications to maltose excretion by a green alga.</title>
        <authorList>
            <person name="Arriola M.B."/>
            <person name="Velmurugan N."/>
            <person name="Zhang Y."/>
            <person name="Plunkett M.H."/>
            <person name="Hondzo H."/>
            <person name="Barney B.M."/>
        </authorList>
    </citation>
    <scope>NUCLEOTIDE SEQUENCE [LARGE SCALE GENOMIC DNA]</scope>
    <source>
        <strain evidence="4 5">SAG 241.80</strain>
    </source>
</reference>
<sequence>MTPPSEWAEEREAQEGGAAGAASAVPWNVAVEMRAFIAAVTMPETELQQQLLDAAKQWAARNDVPRGAALSAAWAGGAAAAAMPSHCLVGSSLNNSRCSSPGWSSASDMVLAGGGAAASGRAAGGSGPGSSGRSSEEGSSTAWRLCTWLQRQGWPAQHCASFRCAGSGGSASGWRSTSGHEFVILYPHRCLRQHLQQQHPGAATAAAALNNAVGSSASRNSVDGDVDMGAGGGAAAAPLVIDPEFSTQFALASPSPRYQLVVSLLPRVFVGTYDRLHQLVEWACCEMQGSFQGSGSGLPPWRSLDQVLNKWRLMGNDDEAGSPGVGSGVDDASRVHARAPPGWGAQPLQEQQPAATAAVAAANGEHAACGAAASPAPVPADCGSAIEGLSEPVMAMEGGFPKGLQVLVVDDAGEQGLAGLALRAPELKYCVTSVSSLAEAAACFAGGAAAYDCVVAEWGLLAAAPPSEAAAFFHGAASLHAPVVLMGAAPSPDELMQGLRWGACDFLERPLSMLKLKTLWQHKIRKMMQRGNGGVLPRRPSGPQLPAPSGSEGAVSGGAAKSVPRSGSMPGFSCPATPSLHTGILAPQSSASLGSSDSACRATACDGQAGGATDRSDATSGMPRAAAAAGHAAPLACVRLGASGEALPAVVHWPALPQGTTWGTPLGCGVPPPPLPGAAPAAPQQPPAFPLPSIRLCPPGSLPLPATTYDVLLPKDFSIARVAQEARDSGSGTSPGPLGLRLTVTPELLAGINASLAAHRRQPCSGGAAAVATAI</sequence>
<feature type="region of interest" description="Disordered" evidence="2">
    <location>
        <begin position="1"/>
        <end position="21"/>
    </location>
</feature>
<proteinExistence type="predicted"/>
<feature type="compositionally biased region" description="Gly residues" evidence="2">
    <location>
        <begin position="117"/>
        <end position="130"/>
    </location>
</feature>
<dbReference type="Gene3D" id="3.40.50.2300">
    <property type="match status" value="1"/>
</dbReference>
<dbReference type="GO" id="GO:0000160">
    <property type="term" value="P:phosphorelay signal transduction system"/>
    <property type="evidence" value="ECO:0007669"/>
    <property type="project" value="InterPro"/>
</dbReference>
<comment type="caution">
    <text evidence="4">The sequence shown here is derived from an EMBL/GenBank/DDBJ whole genome shotgun (WGS) entry which is preliminary data.</text>
</comment>
<dbReference type="EMBL" id="LHPF02000024">
    <property type="protein sequence ID" value="PSC69837.1"/>
    <property type="molecule type" value="Genomic_DNA"/>
</dbReference>
<feature type="compositionally biased region" description="Low complexity" evidence="2">
    <location>
        <begin position="547"/>
        <end position="564"/>
    </location>
</feature>
<name>A0A2P6V6X4_9CHLO</name>
<dbReference type="InterPro" id="IPR011006">
    <property type="entry name" value="CheY-like_superfamily"/>
</dbReference>
<evidence type="ECO:0000313" key="4">
    <source>
        <dbReference type="EMBL" id="PSC69837.1"/>
    </source>
</evidence>
<keyword evidence="4" id="KW-0067">ATP-binding</keyword>
<evidence type="ECO:0000256" key="2">
    <source>
        <dbReference type="SAM" id="MobiDB-lite"/>
    </source>
</evidence>
<comment type="caution">
    <text evidence="1">Lacks conserved residue(s) required for the propagation of feature annotation.</text>
</comment>
<dbReference type="AlphaFoldDB" id="A0A2P6V6X4"/>
<keyword evidence="5" id="KW-1185">Reference proteome</keyword>
<dbReference type="PANTHER" id="PTHR31579:SF1">
    <property type="entry name" value="OS03G0796600 PROTEIN"/>
    <property type="match status" value="1"/>
</dbReference>
<keyword evidence="4" id="KW-0347">Helicase</keyword>
<evidence type="ECO:0000256" key="1">
    <source>
        <dbReference type="PROSITE-ProRule" id="PRU00169"/>
    </source>
</evidence>
<keyword evidence="4" id="KW-0378">Hydrolase</keyword>
<dbReference type="InterPro" id="IPR006502">
    <property type="entry name" value="PDDEXK-like"/>
</dbReference>
<dbReference type="PANTHER" id="PTHR31579">
    <property type="entry name" value="OS03G0796600 PROTEIN"/>
    <property type="match status" value="1"/>
</dbReference>
<dbReference type="Proteomes" id="UP000239649">
    <property type="component" value="Unassembled WGS sequence"/>
</dbReference>
<dbReference type="OrthoDB" id="60033at2759"/>
<dbReference type="InterPro" id="IPR001789">
    <property type="entry name" value="Sig_transdc_resp-reg_receiver"/>
</dbReference>